<accession>A0ABQ4S8C6</accession>
<evidence type="ECO:0000313" key="1">
    <source>
        <dbReference type="EMBL" id="GJD98357.1"/>
    </source>
</evidence>
<evidence type="ECO:0000313" key="2">
    <source>
        <dbReference type="Proteomes" id="UP001055153"/>
    </source>
</evidence>
<name>A0ABQ4S8C6_9HYPH</name>
<comment type="caution">
    <text evidence="1">The sequence shown here is derived from an EMBL/GenBank/DDBJ whole genome shotgun (WGS) entry which is preliminary data.</text>
</comment>
<proteinExistence type="predicted"/>
<reference evidence="1" key="1">
    <citation type="journal article" date="2021" name="Front. Microbiol.">
        <title>Comprehensive Comparative Genomics and Phenotyping of Methylobacterium Species.</title>
        <authorList>
            <person name="Alessa O."/>
            <person name="Ogura Y."/>
            <person name="Fujitani Y."/>
            <person name="Takami H."/>
            <person name="Hayashi T."/>
            <person name="Sahin N."/>
            <person name="Tani A."/>
        </authorList>
    </citation>
    <scope>NUCLEOTIDE SEQUENCE</scope>
    <source>
        <strain evidence="1">DSM 17168</strain>
    </source>
</reference>
<sequence>MTAWVKGQAADADAAITAAADLLRGARAPVIAGLGAEVAALRAAFRLARALGASLDPAASPGLYADLGALAAGGAMTTTPAEAVGRADLVLVLGDGAAGAPILADLAASGPTRGRAAGAPRTLLSLASGQGADYAAGEAGLPAAIGLLRAHAAGRMAGDGPLADLAARLRAALYAVLLYDPAETGALGAEMLNGLARDLNETTRAFALPLSDPHQGRAIAQVAAWTTAQGPRVGFGRGFPEHDPWRFDAARQAAAGEADAALWLASLPCPRPAWLRALPGVALLGAAQGEPVTGGEADVVIAVGVPGESLGGALWHPRRAAIAWHPAAKPGALPSAAAVLGALHARLTPAQGQPVQERSASC</sequence>
<dbReference type="RefSeq" id="WP_238233308.1">
    <property type="nucleotide sequence ID" value="NZ_BPQQ01000003.1"/>
</dbReference>
<gene>
    <name evidence="1" type="primary">fhcB</name>
    <name evidence="1" type="ORF">GMJLKIPL_0264</name>
</gene>
<organism evidence="1 2">
    <name type="scientific">Methylobacterium isbiliense</name>
    <dbReference type="NCBI Taxonomy" id="315478"/>
    <lineage>
        <taxon>Bacteria</taxon>
        <taxon>Pseudomonadati</taxon>
        <taxon>Pseudomonadota</taxon>
        <taxon>Alphaproteobacteria</taxon>
        <taxon>Hyphomicrobiales</taxon>
        <taxon>Methylobacteriaceae</taxon>
        <taxon>Methylobacterium</taxon>
    </lineage>
</organism>
<reference evidence="1" key="2">
    <citation type="submission" date="2021-08" db="EMBL/GenBank/DDBJ databases">
        <authorList>
            <person name="Tani A."/>
            <person name="Ola A."/>
            <person name="Ogura Y."/>
            <person name="Katsura K."/>
            <person name="Hayashi T."/>
        </authorList>
    </citation>
    <scope>NUCLEOTIDE SEQUENCE</scope>
    <source>
        <strain evidence="1">DSM 17168</strain>
    </source>
</reference>
<dbReference type="EMBL" id="BPQQ01000003">
    <property type="protein sequence ID" value="GJD98357.1"/>
    <property type="molecule type" value="Genomic_DNA"/>
</dbReference>
<protein>
    <submittedName>
        <fullName evidence="1">Formyltransferase/hydrolase complex Fhc subunit B</fullName>
    </submittedName>
</protein>
<keyword evidence="2" id="KW-1185">Reference proteome</keyword>
<dbReference type="Proteomes" id="UP001055153">
    <property type="component" value="Unassembled WGS sequence"/>
</dbReference>